<protein>
    <submittedName>
        <fullName evidence="2">Uncharacterized protein</fullName>
    </submittedName>
</protein>
<evidence type="ECO:0000313" key="3">
    <source>
        <dbReference type="Proteomes" id="UP000268093"/>
    </source>
</evidence>
<feature type="signal peptide" evidence="1">
    <location>
        <begin position="1"/>
        <end position="22"/>
    </location>
</feature>
<comment type="caution">
    <text evidence="2">The sequence shown here is derived from an EMBL/GenBank/DDBJ whole genome shotgun (WGS) entry which is preliminary data.</text>
</comment>
<keyword evidence="1" id="KW-0732">Signal</keyword>
<reference evidence="2 3" key="1">
    <citation type="journal article" date="2018" name="New Phytol.">
        <title>Phylogenomics of Endogonaceae and evolution of mycorrhizas within Mucoromycota.</title>
        <authorList>
            <person name="Chang Y."/>
            <person name="Desiro A."/>
            <person name="Na H."/>
            <person name="Sandor L."/>
            <person name="Lipzen A."/>
            <person name="Clum A."/>
            <person name="Barry K."/>
            <person name="Grigoriev I.V."/>
            <person name="Martin F.M."/>
            <person name="Stajich J.E."/>
            <person name="Smith M.E."/>
            <person name="Bonito G."/>
            <person name="Spatafora J.W."/>
        </authorList>
    </citation>
    <scope>NUCLEOTIDE SEQUENCE [LARGE SCALE GENOMIC DNA]</scope>
    <source>
        <strain evidence="2 3">GMNB39</strain>
    </source>
</reference>
<sequence length="94" mass="10737">MRIAWPLAFDLVNVVIIPSIASQAIQVAHEFEYNYHQPASKCRLIKVKTGEQNVVQLHYGFGDSYCLQMNSELWDVEGLCRENIITVFMETTSS</sequence>
<keyword evidence="3" id="KW-1185">Reference proteome</keyword>
<dbReference type="EMBL" id="RBNI01026633">
    <property type="protein sequence ID" value="RUO95709.1"/>
    <property type="molecule type" value="Genomic_DNA"/>
</dbReference>
<accession>A0A432ZZ98</accession>
<evidence type="ECO:0000313" key="2">
    <source>
        <dbReference type="EMBL" id="RUO95709.1"/>
    </source>
</evidence>
<proteinExistence type="predicted"/>
<gene>
    <name evidence="2" type="ORF">BC936DRAFT_143396</name>
</gene>
<dbReference type="Proteomes" id="UP000268093">
    <property type="component" value="Unassembled WGS sequence"/>
</dbReference>
<feature type="chain" id="PRO_5019263994" evidence="1">
    <location>
        <begin position="23"/>
        <end position="94"/>
    </location>
</feature>
<organism evidence="2 3">
    <name type="scientific">Jimgerdemannia flammicorona</name>
    <dbReference type="NCBI Taxonomy" id="994334"/>
    <lineage>
        <taxon>Eukaryota</taxon>
        <taxon>Fungi</taxon>
        <taxon>Fungi incertae sedis</taxon>
        <taxon>Mucoromycota</taxon>
        <taxon>Mucoromycotina</taxon>
        <taxon>Endogonomycetes</taxon>
        <taxon>Endogonales</taxon>
        <taxon>Endogonaceae</taxon>
        <taxon>Jimgerdemannia</taxon>
    </lineage>
</organism>
<name>A0A432ZZ98_9FUNG</name>
<evidence type="ECO:0000256" key="1">
    <source>
        <dbReference type="SAM" id="SignalP"/>
    </source>
</evidence>
<dbReference type="AlphaFoldDB" id="A0A432ZZ98"/>